<keyword evidence="6 15" id="KW-0812">Transmembrane</keyword>
<dbReference type="Proteomes" id="UP000646478">
    <property type="component" value="Unassembled WGS sequence"/>
</dbReference>
<evidence type="ECO:0000256" key="8">
    <source>
        <dbReference type="ARBA" id="ARBA00022741"/>
    </source>
</evidence>
<dbReference type="Gene3D" id="2.70.150.10">
    <property type="entry name" value="Calcium-transporting ATPase, cytoplasmic transduction domain A"/>
    <property type="match status" value="1"/>
</dbReference>
<evidence type="ECO:0000313" key="18">
    <source>
        <dbReference type="Proteomes" id="UP000646478"/>
    </source>
</evidence>
<comment type="subcellular location">
    <subcellularLocation>
        <location evidence="1">Cell membrane</location>
        <topology evidence="1">Multi-pass membrane protein</topology>
    </subcellularLocation>
</comment>
<feature type="transmembrane region" description="Helical" evidence="15">
    <location>
        <begin position="389"/>
        <end position="410"/>
    </location>
</feature>
<dbReference type="InterPro" id="IPR001757">
    <property type="entry name" value="P_typ_ATPase"/>
</dbReference>
<evidence type="ECO:0000256" key="11">
    <source>
        <dbReference type="ARBA" id="ARBA00022967"/>
    </source>
</evidence>
<evidence type="ECO:0000256" key="4">
    <source>
        <dbReference type="ARBA" id="ARBA00022475"/>
    </source>
</evidence>
<dbReference type="Gene3D" id="3.30.70.100">
    <property type="match status" value="1"/>
</dbReference>
<dbReference type="CDD" id="cd00371">
    <property type="entry name" value="HMA"/>
    <property type="match status" value="1"/>
</dbReference>
<dbReference type="PRINTS" id="PR00943">
    <property type="entry name" value="CUATPASE"/>
</dbReference>
<dbReference type="InterPro" id="IPR059000">
    <property type="entry name" value="ATPase_P-type_domA"/>
</dbReference>
<dbReference type="GO" id="GO:0005524">
    <property type="term" value="F:ATP binding"/>
    <property type="evidence" value="ECO:0007669"/>
    <property type="project" value="UniProtKB-UniRule"/>
</dbReference>
<protein>
    <submittedName>
        <fullName evidence="17">Copper-translocating P-type ATPase</fullName>
    </submittedName>
</protein>
<reference evidence="17" key="1">
    <citation type="journal article" date="2014" name="Int. J. Syst. Evol. Microbiol.">
        <title>Complete genome sequence of Corynebacterium casei LMG S-19264T (=DSM 44701T), isolated from a smear-ripened cheese.</title>
        <authorList>
            <consortium name="US DOE Joint Genome Institute (JGI-PGF)"/>
            <person name="Walter F."/>
            <person name="Albersmeier A."/>
            <person name="Kalinowski J."/>
            <person name="Ruckert C."/>
        </authorList>
    </citation>
    <scope>NUCLEOTIDE SEQUENCE</scope>
    <source>
        <strain evidence="17">CGMCC 1.15082</strain>
    </source>
</reference>
<feature type="transmembrane region" description="Helical" evidence="15">
    <location>
        <begin position="364"/>
        <end position="383"/>
    </location>
</feature>
<dbReference type="InterPro" id="IPR036163">
    <property type="entry name" value="HMA_dom_sf"/>
</dbReference>
<dbReference type="Pfam" id="PF00122">
    <property type="entry name" value="E1-E2_ATPase"/>
    <property type="match status" value="1"/>
</dbReference>
<reference evidence="17" key="2">
    <citation type="submission" date="2020-09" db="EMBL/GenBank/DDBJ databases">
        <authorList>
            <person name="Sun Q."/>
            <person name="Zhou Y."/>
        </authorList>
    </citation>
    <scope>NUCLEOTIDE SEQUENCE</scope>
    <source>
        <strain evidence="17">CGMCC 1.15082</strain>
    </source>
</reference>
<dbReference type="GO" id="GO:0043682">
    <property type="term" value="F:P-type divalent copper transporter activity"/>
    <property type="evidence" value="ECO:0007669"/>
    <property type="project" value="TreeGrafter"/>
</dbReference>
<evidence type="ECO:0000256" key="1">
    <source>
        <dbReference type="ARBA" id="ARBA00004651"/>
    </source>
</evidence>
<dbReference type="PROSITE" id="PS50846">
    <property type="entry name" value="HMA_2"/>
    <property type="match status" value="1"/>
</dbReference>
<feature type="transmembrane region" description="Helical" evidence="15">
    <location>
        <begin position="118"/>
        <end position="138"/>
    </location>
</feature>
<keyword evidence="12 15" id="KW-1133">Transmembrane helix</keyword>
<evidence type="ECO:0000256" key="9">
    <source>
        <dbReference type="ARBA" id="ARBA00022840"/>
    </source>
</evidence>
<feature type="transmembrane region" description="Helical" evidence="15">
    <location>
        <begin position="180"/>
        <end position="202"/>
    </location>
</feature>
<dbReference type="PROSITE" id="PS00154">
    <property type="entry name" value="ATPASE_E1_E2"/>
    <property type="match status" value="1"/>
</dbReference>
<dbReference type="NCBIfam" id="TIGR01494">
    <property type="entry name" value="ATPase_P-type"/>
    <property type="match status" value="1"/>
</dbReference>
<evidence type="ECO:0000313" key="17">
    <source>
        <dbReference type="EMBL" id="GGB02005.1"/>
    </source>
</evidence>
<evidence type="ECO:0000256" key="3">
    <source>
        <dbReference type="ARBA" id="ARBA00022448"/>
    </source>
</evidence>
<dbReference type="InterPro" id="IPR023214">
    <property type="entry name" value="HAD_sf"/>
</dbReference>
<keyword evidence="10" id="KW-0460">Magnesium</keyword>
<evidence type="ECO:0000256" key="2">
    <source>
        <dbReference type="ARBA" id="ARBA00006024"/>
    </source>
</evidence>
<keyword evidence="11" id="KW-1278">Translocase</keyword>
<dbReference type="PRINTS" id="PR00119">
    <property type="entry name" value="CATATPASE"/>
</dbReference>
<keyword evidence="4 15" id="KW-1003">Cell membrane</keyword>
<dbReference type="CDD" id="cd02092">
    <property type="entry name" value="P-type_ATPase_FixI-like"/>
    <property type="match status" value="1"/>
</dbReference>
<keyword evidence="5" id="KW-0597">Phosphoprotein</keyword>
<evidence type="ECO:0000256" key="12">
    <source>
        <dbReference type="ARBA" id="ARBA00022989"/>
    </source>
</evidence>
<dbReference type="Pfam" id="PF00403">
    <property type="entry name" value="HMA"/>
    <property type="match status" value="1"/>
</dbReference>
<evidence type="ECO:0000256" key="14">
    <source>
        <dbReference type="ARBA" id="ARBA00023136"/>
    </source>
</evidence>
<dbReference type="SUPFAM" id="SSF55008">
    <property type="entry name" value="HMA, heavy metal-associated domain"/>
    <property type="match status" value="1"/>
</dbReference>
<dbReference type="SUPFAM" id="SSF56784">
    <property type="entry name" value="HAD-like"/>
    <property type="match status" value="1"/>
</dbReference>
<dbReference type="InterPro" id="IPR023298">
    <property type="entry name" value="ATPase_P-typ_TM_dom_sf"/>
</dbReference>
<feature type="transmembrane region" description="Helical" evidence="15">
    <location>
        <begin position="150"/>
        <end position="168"/>
    </location>
</feature>
<evidence type="ECO:0000256" key="10">
    <source>
        <dbReference type="ARBA" id="ARBA00022842"/>
    </source>
</evidence>
<keyword evidence="13" id="KW-0406">Ion transport</keyword>
<comment type="similarity">
    <text evidence="2 15">Belongs to the cation transport ATPase (P-type) (TC 3.A.3) family. Type IB subfamily.</text>
</comment>
<keyword evidence="8 15" id="KW-0547">Nucleotide-binding</keyword>
<keyword evidence="3" id="KW-0813">Transport</keyword>
<feature type="transmembrane region" description="Helical" evidence="15">
    <location>
        <begin position="690"/>
        <end position="709"/>
    </location>
</feature>
<evidence type="ECO:0000256" key="13">
    <source>
        <dbReference type="ARBA" id="ARBA00023065"/>
    </source>
</evidence>
<comment type="caution">
    <text evidence="17">The sequence shown here is derived from an EMBL/GenBank/DDBJ whole genome shotgun (WGS) entry which is preliminary data.</text>
</comment>
<evidence type="ECO:0000256" key="7">
    <source>
        <dbReference type="ARBA" id="ARBA00022723"/>
    </source>
</evidence>
<dbReference type="AlphaFoldDB" id="A0A916SIQ2"/>
<dbReference type="SUPFAM" id="SSF81653">
    <property type="entry name" value="Calcium ATPase, transduction domain A"/>
    <property type="match status" value="1"/>
</dbReference>
<dbReference type="NCBIfam" id="TIGR01512">
    <property type="entry name" value="ATPase-IB2_Cd"/>
    <property type="match status" value="1"/>
</dbReference>
<dbReference type="EMBL" id="BMHH01000014">
    <property type="protein sequence ID" value="GGB02005.1"/>
    <property type="molecule type" value="Genomic_DNA"/>
</dbReference>
<keyword evidence="14 15" id="KW-0472">Membrane</keyword>
<gene>
    <name evidence="17" type="ORF">GCM10011491_32760</name>
</gene>
<dbReference type="InterPro" id="IPR027256">
    <property type="entry name" value="P-typ_ATPase_IB"/>
</dbReference>
<proteinExistence type="inferred from homology"/>
<keyword evidence="18" id="KW-1185">Reference proteome</keyword>
<dbReference type="GO" id="GO:0005507">
    <property type="term" value="F:copper ion binding"/>
    <property type="evidence" value="ECO:0007669"/>
    <property type="project" value="TreeGrafter"/>
</dbReference>
<evidence type="ECO:0000259" key="16">
    <source>
        <dbReference type="PROSITE" id="PS50846"/>
    </source>
</evidence>
<dbReference type="PANTHER" id="PTHR43520">
    <property type="entry name" value="ATP7, ISOFORM B"/>
    <property type="match status" value="1"/>
</dbReference>
<name>A0A916SIQ2_9HYPH</name>
<feature type="transmembrane region" description="Helical" evidence="15">
    <location>
        <begin position="715"/>
        <end position="734"/>
    </location>
</feature>
<dbReference type="SFLD" id="SFLDF00027">
    <property type="entry name" value="p-type_atpase"/>
    <property type="match status" value="1"/>
</dbReference>
<dbReference type="NCBIfam" id="TIGR01511">
    <property type="entry name" value="ATPase-IB1_Cu"/>
    <property type="match status" value="1"/>
</dbReference>
<dbReference type="GO" id="GO:0016887">
    <property type="term" value="F:ATP hydrolysis activity"/>
    <property type="evidence" value="ECO:0007669"/>
    <property type="project" value="InterPro"/>
</dbReference>
<dbReference type="InterPro" id="IPR044492">
    <property type="entry name" value="P_typ_ATPase_HD_dom"/>
</dbReference>
<dbReference type="PANTHER" id="PTHR43520:SF5">
    <property type="entry name" value="CATION-TRANSPORTING P-TYPE ATPASE-RELATED"/>
    <property type="match status" value="1"/>
</dbReference>
<dbReference type="InterPro" id="IPR023299">
    <property type="entry name" value="ATPase_P-typ_cyto_dom_N"/>
</dbReference>
<dbReference type="Gene3D" id="3.40.1110.10">
    <property type="entry name" value="Calcium-transporting ATPase, cytoplasmic domain N"/>
    <property type="match status" value="1"/>
</dbReference>
<keyword evidence="9 15" id="KW-0067">ATP-binding</keyword>
<dbReference type="SUPFAM" id="SSF81665">
    <property type="entry name" value="Calcium ATPase, transmembrane domain M"/>
    <property type="match status" value="1"/>
</dbReference>
<dbReference type="InterPro" id="IPR036412">
    <property type="entry name" value="HAD-like_sf"/>
</dbReference>
<dbReference type="SFLD" id="SFLDS00003">
    <property type="entry name" value="Haloacid_Dehalogenase"/>
    <property type="match status" value="1"/>
</dbReference>
<organism evidence="17 18">
    <name type="scientific">Brucella endophytica</name>
    <dbReference type="NCBI Taxonomy" id="1963359"/>
    <lineage>
        <taxon>Bacteria</taxon>
        <taxon>Pseudomonadati</taxon>
        <taxon>Pseudomonadota</taxon>
        <taxon>Alphaproteobacteria</taxon>
        <taxon>Hyphomicrobiales</taxon>
        <taxon>Brucellaceae</taxon>
        <taxon>Brucella/Ochrobactrum group</taxon>
        <taxon>Brucella</taxon>
    </lineage>
</organism>
<dbReference type="Gene3D" id="3.40.50.1000">
    <property type="entry name" value="HAD superfamily/HAD-like"/>
    <property type="match status" value="1"/>
</dbReference>
<dbReference type="InterPro" id="IPR006121">
    <property type="entry name" value="HMA_dom"/>
</dbReference>
<dbReference type="Pfam" id="PF00702">
    <property type="entry name" value="Hydrolase"/>
    <property type="match status" value="1"/>
</dbReference>
<keyword evidence="7 15" id="KW-0479">Metal-binding</keyword>
<evidence type="ECO:0000256" key="5">
    <source>
        <dbReference type="ARBA" id="ARBA00022553"/>
    </source>
</evidence>
<evidence type="ECO:0000256" key="15">
    <source>
        <dbReference type="RuleBase" id="RU362081"/>
    </source>
</evidence>
<dbReference type="GO" id="GO:0055070">
    <property type="term" value="P:copper ion homeostasis"/>
    <property type="evidence" value="ECO:0007669"/>
    <property type="project" value="TreeGrafter"/>
</dbReference>
<dbReference type="GO" id="GO:0005886">
    <property type="term" value="C:plasma membrane"/>
    <property type="evidence" value="ECO:0007669"/>
    <property type="project" value="UniProtKB-SubCell"/>
</dbReference>
<accession>A0A916SIQ2</accession>
<dbReference type="InterPro" id="IPR008250">
    <property type="entry name" value="ATPase_P-typ_transduc_dom_A_sf"/>
</dbReference>
<sequence>MSCCAPGLEPDAVLGEGPSREELLLASRTLGNGLRQIDLSVPDVHCGACIQTIERAMSKLDGIESARVNLSTKRLMVRWREDKAPPPVAETLRKLGYASHLFENDAGEDKAFWELIRALAVAGFAASNVMLMSVAVWSGADEATRDMFHWISGMIAAPTLVYSGRIFFRSAWAALKGGHMNMDVPISLAVTLAFVMSLYETIHHGQHAYFDASVSLLFFLLIGRTLDHMMRERARSAVKGLSRLVPRGALIIAENGEREYRPVSEIRVGTRLILAAGERAPVDARVEEGASELDCSIVSGESAPQAVRQGSVIRAGMLNLTAPLTLSAIATPNESFLADMVRLMEAAEGGRARYRRLADRASQFYSPAVHIIALLSALGWIVATGDWYRAIFIAIAVLIITCPCALGLAVPMVQVMAARRLFENGIMVKDGSGLERLADADTVVFDKTGTLTLGQPQLNNASDVDPEMLAQAALIASYSSHPLAKALAQAGKSVRAEGIRFDHFEEVPGCGMEAVSGAKTWRLGRRQWAVEGNTAADAAHGGLETVLSLDGRLMAAFRFDDRPRKDAAETVAELKVRGVEMEIISGDRYDAAADLAARLGVPAFIAGALPGEKVARIEALAQQGRKVLMVGDGLNDAPALAAAYVSMAPATAADIGRNAADFVFLRESLGAVPLAMEVSRQAKKLIRQNFALAIGYNFLAVPIAVMGYVTPLVAALAMSLSSIIVVGNAMRLWAKPGHARKDSGMLAELTQAFPAPMPQKASK</sequence>
<evidence type="ECO:0000256" key="6">
    <source>
        <dbReference type="ARBA" id="ARBA00022692"/>
    </source>
</evidence>
<dbReference type="SFLD" id="SFLDG00002">
    <property type="entry name" value="C1.7:_P-type_atpase_like"/>
    <property type="match status" value="1"/>
</dbReference>
<dbReference type="InterPro" id="IPR018303">
    <property type="entry name" value="ATPase_P-typ_P_site"/>
</dbReference>
<dbReference type="NCBIfam" id="TIGR01525">
    <property type="entry name" value="ATPase-IB_hvy"/>
    <property type="match status" value="1"/>
</dbReference>
<feature type="transmembrane region" description="Helical" evidence="15">
    <location>
        <begin position="208"/>
        <end position="226"/>
    </location>
</feature>
<feature type="domain" description="HMA" evidence="16">
    <location>
        <begin position="35"/>
        <end position="100"/>
    </location>
</feature>